<dbReference type="PATRIC" id="fig|1286171.3.peg.2825"/>
<reference evidence="3 4" key="1">
    <citation type="journal article" date="2014" name="Genome Announc.">
        <title>Complete Genome Sequence of Amino Acid-Utilizing Eubacterium acidaminophilum al-2 (DSM 3953).</title>
        <authorList>
            <person name="Poehlein A."/>
            <person name="Andreesen J.R."/>
            <person name="Daniel R."/>
        </authorList>
    </citation>
    <scope>NUCLEOTIDE SEQUENCE [LARGE SCALE GENOMIC DNA]</scope>
    <source>
        <strain evidence="3 4">DSM 3953</strain>
        <plasmid evidence="4">Plasmid EAL2_808p</plasmid>
    </source>
</reference>
<dbReference type="InterPro" id="IPR012854">
    <property type="entry name" value="Cu_amine_oxidase-like_N"/>
</dbReference>
<dbReference type="EMBL" id="CP007453">
    <property type="protein sequence ID" value="AHM58144.1"/>
    <property type="molecule type" value="Genomic_DNA"/>
</dbReference>
<accession>W8T907</accession>
<dbReference type="Gene3D" id="3.30.457.10">
    <property type="entry name" value="Copper amine oxidase-like, N-terminal domain"/>
    <property type="match status" value="1"/>
</dbReference>
<geneLocation type="plasmid" evidence="3 4">
    <name>EAL2_808p</name>
</geneLocation>
<name>W8T907_PEPAC</name>
<feature type="chain" id="PRO_5039712099" description="Copper amine oxidase-like N-terminal domain-containing protein" evidence="1">
    <location>
        <begin position="25"/>
        <end position="186"/>
    </location>
</feature>
<dbReference type="OrthoDB" id="1684927at2"/>
<keyword evidence="1" id="KW-0732">Signal</keyword>
<dbReference type="KEGG" id="eac:EAL2_808p06410"/>
<dbReference type="RefSeq" id="WP_041693229.1">
    <property type="nucleotide sequence ID" value="NZ_CP007453.1"/>
</dbReference>
<dbReference type="HOGENOM" id="CLU_1452405_0_0_9"/>
<dbReference type="AlphaFoldDB" id="W8T907"/>
<feature type="domain" description="Copper amine oxidase-like N-terminal" evidence="2">
    <location>
        <begin position="81"/>
        <end position="170"/>
    </location>
</feature>
<gene>
    <name evidence="3" type="ORF">EAL2_808p06410</name>
</gene>
<dbReference type="InterPro" id="IPR036582">
    <property type="entry name" value="Mao_N_sf"/>
</dbReference>
<proteinExistence type="predicted"/>
<evidence type="ECO:0000256" key="1">
    <source>
        <dbReference type="SAM" id="SignalP"/>
    </source>
</evidence>
<protein>
    <recommendedName>
        <fullName evidence="2">Copper amine oxidase-like N-terminal domain-containing protein</fullName>
    </recommendedName>
</protein>
<dbReference type="SUPFAM" id="SSF55383">
    <property type="entry name" value="Copper amine oxidase, domain N"/>
    <property type="match status" value="1"/>
</dbReference>
<evidence type="ECO:0000313" key="4">
    <source>
        <dbReference type="Proteomes" id="UP000019591"/>
    </source>
</evidence>
<feature type="signal peptide" evidence="1">
    <location>
        <begin position="1"/>
        <end position="24"/>
    </location>
</feature>
<keyword evidence="4" id="KW-1185">Reference proteome</keyword>
<sequence>MNFKKSITTGLAACMILGSLTASHAMYDPNMDYSKLDPNKPMILKADTPMLISEQGGEASHASEAYTVAGAISVGGDELSAKAIKKEDGTIMIPLRAVAEKLGYELKWSGNDKPIEIVRGPQWTTVTIGKNSYFFAKMAPMQLKSAPVLYDSATYVPVEFIGEIFRTEYKIGDNGAISVELPDGQK</sequence>
<keyword evidence="3" id="KW-0614">Plasmid</keyword>
<evidence type="ECO:0000313" key="3">
    <source>
        <dbReference type="EMBL" id="AHM58144.1"/>
    </source>
</evidence>
<organism evidence="3 4">
    <name type="scientific">Peptoclostridium acidaminophilum DSM 3953</name>
    <dbReference type="NCBI Taxonomy" id="1286171"/>
    <lineage>
        <taxon>Bacteria</taxon>
        <taxon>Bacillati</taxon>
        <taxon>Bacillota</taxon>
        <taxon>Clostridia</taxon>
        <taxon>Peptostreptococcales</taxon>
        <taxon>Peptoclostridiaceae</taxon>
        <taxon>Peptoclostridium</taxon>
    </lineage>
</organism>
<dbReference type="Pfam" id="PF07833">
    <property type="entry name" value="Cu_amine_oxidN1"/>
    <property type="match status" value="1"/>
</dbReference>
<evidence type="ECO:0000259" key="2">
    <source>
        <dbReference type="Pfam" id="PF07833"/>
    </source>
</evidence>
<dbReference type="Proteomes" id="UP000019591">
    <property type="component" value="Plasmid EAL2_808p"/>
</dbReference>